<dbReference type="Pfam" id="PF03062">
    <property type="entry name" value="MBOAT"/>
    <property type="match status" value="1"/>
</dbReference>
<keyword evidence="4 9" id="KW-0808">Transferase</keyword>
<dbReference type="Proteomes" id="UP001204562">
    <property type="component" value="Unassembled WGS sequence"/>
</dbReference>
<evidence type="ECO:0000256" key="4">
    <source>
        <dbReference type="ARBA" id="ARBA00022679"/>
    </source>
</evidence>
<keyword evidence="7 9" id="KW-0472">Membrane</keyword>
<dbReference type="RefSeq" id="WP_256304660.1">
    <property type="nucleotide sequence ID" value="NZ_JANFYS010000033.1"/>
</dbReference>
<feature type="transmembrane region" description="Helical" evidence="10">
    <location>
        <begin position="77"/>
        <end position="95"/>
    </location>
</feature>
<evidence type="ECO:0000256" key="5">
    <source>
        <dbReference type="ARBA" id="ARBA00022692"/>
    </source>
</evidence>
<comment type="similarity">
    <text evidence="2 9">Belongs to the membrane-bound acyltransferase family.</text>
</comment>
<dbReference type="PANTHER" id="PTHR13285">
    <property type="entry name" value="ACYLTRANSFERASE"/>
    <property type="match status" value="1"/>
</dbReference>
<sequence>MVFSSISFLFVFLPLLLAVYFLLPARLREGRNLVLLLFSLFFYGYGGPRFLLLMLLSIAVNYAGGLLAAPDQRRRRLWTGLVTAVNLGLLGWFKYAGFLGANLNRIWTGLPVPEVALPIGISFFTFQGLSYVLDVYRGEAAAERNPLRVALYISLFPQLVAGPIVRYTTVADEIRSRRETLDAFTDGAVRFLFGLGKKMLLANQLGLLADQVYATRPEFLTTALAWLGAAAYTGQIYFDFSGYSDMAIGLGRMFGFHFLENFNYPYLSQSITEFWRRWHISLSTWFRDYLYIPLGGNRCAHWKHIRNILVVWALTGLWHGAAWNFLCWGLYFGLLLLGEKYGWGRILERAPAALRHLYAMVLIVVSWVLFRAETLDYAVRFLRAMAGFAQGGLTDGRTTYYLLEFRWELLLAIPAAMPFKSWLQNWLESKSGAAAQALLAWGPKLMALGLFGLSFLRLVSSSFNPFIYFRF</sequence>
<keyword evidence="6 10" id="KW-1133">Transmembrane helix</keyword>
<protein>
    <submittedName>
        <fullName evidence="11">MBOAT family protein</fullName>
    </submittedName>
</protein>
<name>A0AAW5JMX6_9FIRM</name>
<dbReference type="InterPro" id="IPR051085">
    <property type="entry name" value="MB_O-acyltransferase"/>
</dbReference>
<feature type="transmembrane region" description="Helical" evidence="10">
    <location>
        <begin position="6"/>
        <end position="23"/>
    </location>
</feature>
<evidence type="ECO:0000313" key="12">
    <source>
        <dbReference type="Proteomes" id="UP001204562"/>
    </source>
</evidence>
<keyword evidence="8 9" id="KW-0012">Acyltransferase</keyword>
<keyword evidence="5 10" id="KW-0812">Transmembrane</keyword>
<evidence type="ECO:0000256" key="2">
    <source>
        <dbReference type="ARBA" id="ARBA00010323"/>
    </source>
</evidence>
<comment type="subcellular location">
    <subcellularLocation>
        <location evidence="1">Cell membrane</location>
        <topology evidence="1">Multi-pass membrane protein</topology>
    </subcellularLocation>
</comment>
<feature type="transmembrane region" description="Helical" evidence="10">
    <location>
        <begin position="115"/>
        <end position="136"/>
    </location>
</feature>
<dbReference type="PANTHER" id="PTHR13285:SF23">
    <property type="entry name" value="TEICHOIC ACID D-ALANYLTRANSFERASE"/>
    <property type="match status" value="1"/>
</dbReference>
<dbReference type="GO" id="GO:0042121">
    <property type="term" value="P:alginic acid biosynthetic process"/>
    <property type="evidence" value="ECO:0007669"/>
    <property type="project" value="InterPro"/>
</dbReference>
<evidence type="ECO:0000256" key="1">
    <source>
        <dbReference type="ARBA" id="ARBA00004651"/>
    </source>
</evidence>
<gene>
    <name evidence="11" type="ORF">NE579_13750</name>
</gene>
<dbReference type="InterPro" id="IPR004299">
    <property type="entry name" value="MBOAT_fam"/>
</dbReference>
<dbReference type="GO" id="GO:0016746">
    <property type="term" value="F:acyltransferase activity"/>
    <property type="evidence" value="ECO:0007669"/>
    <property type="project" value="UniProtKB-KW"/>
</dbReference>
<evidence type="ECO:0000256" key="8">
    <source>
        <dbReference type="ARBA" id="ARBA00023315"/>
    </source>
</evidence>
<reference evidence="11" key="1">
    <citation type="submission" date="2022-06" db="EMBL/GenBank/DDBJ databases">
        <title>Isolation of gut microbiota from human fecal samples.</title>
        <authorList>
            <person name="Pamer E.G."/>
            <person name="Barat B."/>
            <person name="Waligurski E."/>
            <person name="Medina S."/>
            <person name="Paddock L."/>
            <person name="Mostad J."/>
        </authorList>
    </citation>
    <scope>NUCLEOTIDE SEQUENCE</scope>
    <source>
        <strain evidence="11">DFI.9.91</strain>
    </source>
</reference>
<organism evidence="11 12">
    <name type="scientific">Intestinimonas massiliensis</name>
    <name type="common">ex Afouda et al. 2020</name>
    <dbReference type="NCBI Taxonomy" id="1673721"/>
    <lineage>
        <taxon>Bacteria</taxon>
        <taxon>Bacillati</taxon>
        <taxon>Bacillota</taxon>
        <taxon>Clostridia</taxon>
        <taxon>Eubacteriales</taxon>
        <taxon>Intestinimonas</taxon>
    </lineage>
</organism>
<dbReference type="InterPro" id="IPR028362">
    <property type="entry name" value="AlgI"/>
</dbReference>
<feature type="transmembrane region" description="Helical" evidence="10">
    <location>
        <begin position="30"/>
        <end position="46"/>
    </location>
</feature>
<dbReference type="EMBL" id="JANFYS010000033">
    <property type="protein sequence ID" value="MCQ4771506.1"/>
    <property type="molecule type" value="Genomic_DNA"/>
</dbReference>
<evidence type="ECO:0000256" key="6">
    <source>
        <dbReference type="ARBA" id="ARBA00022989"/>
    </source>
</evidence>
<feature type="transmembrane region" description="Helical" evidence="10">
    <location>
        <begin position="352"/>
        <end position="370"/>
    </location>
</feature>
<dbReference type="GO" id="GO:0005886">
    <property type="term" value="C:plasma membrane"/>
    <property type="evidence" value="ECO:0007669"/>
    <property type="project" value="UniProtKB-SubCell"/>
</dbReference>
<evidence type="ECO:0000313" key="11">
    <source>
        <dbReference type="EMBL" id="MCQ4771506.1"/>
    </source>
</evidence>
<proteinExistence type="inferred from homology"/>
<accession>A0AAW5JMX6</accession>
<dbReference type="PIRSF" id="PIRSF500217">
    <property type="entry name" value="AlgI"/>
    <property type="match status" value="1"/>
</dbReference>
<dbReference type="PIRSF" id="PIRSF016636">
    <property type="entry name" value="AlgI_DltB"/>
    <property type="match status" value="1"/>
</dbReference>
<feature type="transmembrane region" description="Helical" evidence="10">
    <location>
        <begin position="308"/>
        <end position="332"/>
    </location>
</feature>
<evidence type="ECO:0000256" key="3">
    <source>
        <dbReference type="ARBA" id="ARBA00022475"/>
    </source>
</evidence>
<feature type="transmembrane region" description="Helical" evidence="10">
    <location>
        <begin position="445"/>
        <end position="469"/>
    </location>
</feature>
<keyword evidence="3 9" id="KW-1003">Cell membrane</keyword>
<evidence type="ECO:0000256" key="7">
    <source>
        <dbReference type="ARBA" id="ARBA00023136"/>
    </source>
</evidence>
<comment type="caution">
    <text evidence="11">The sequence shown here is derived from an EMBL/GenBank/DDBJ whole genome shotgun (WGS) entry which is preliminary data.</text>
</comment>
<dbReference type="InterPro" id="IPR024194">
    <property type="entry name" value="Ac/AlaTfrase_AlgI/DltB"/>
</dbReference>
<evidence type="ECO:0000256" key="10">
    <source>
        <dbReference type="SAM" id="Phobius"/>
    </source>
</evidence>
<evidence type="ECO:0000256" key="9">
    <source>
        <dbReference type="PIRNR" id="PIRNR016636"/>
    </source>
</evidence>
<dbReference type="AlphaFoldDB" id="A0AAW5JMX6"/>